<dbReference type="Gene3D" id="3.20.20.20">
    <property type="entry name" value="Dihydropteroate synthase-like"/>
    <property type="match status" value="1"/>
</dbReference>
<evidence type="ECO:0000259" key="11">
    <source>
        <dbReference type="PROSITE" id="PS50972"/>
    </source>
</evidence>
<dbReference type="CDD" id="cd00739">
    <property type="entry name" value="DHPS"/>
    <property type="match status" value="1"/>
</dbReference>
<evidence type="ECO:0000256" key="7">
    <source>
        <dbReference type="ARBA" id="ARBA00022723"/>
    </source>
</evidence>
<keyword evidence="8 10" id="KW-0460">Magnesium</keyword>
<keyword evidence="13" id="KW-1185">Reference proteome</keyword>
<dbReference type="NCBIfam" id="TIGR01496">
    <property type="entry name" value="DHPS"/>
    <property type="match status" value="1"/>
</dbReference>
<comment type="caution">
    <text evidence="12">The sequence shown here is derived from an EMBL/GenBank/DDBJ whole genome shotgun (WGS) entry which is preliminary data.</text>
</comment>
<dbReference type="PROSITE" id="PS00793">
    <property type="entry name" value="DHPS_2"/>
    <property type="match status" value="1"/>
</dbReference>
<comment type="similarity">
    <text evidence="4 10">Belongs to the DHPS family.</text>
</comment>
<evidence type="ECO:0000256" key="6">
    <source>
        <dbReference type="ARBA" id="ARBA00022679"/>
    </source>
</evidence>
<feature type="domain" description="Pterin-binding" evidence="11">
    <location>
        <begin position="5"/>
        <end position="270"/>
    </location>
</feature>
<dbReference type="Pfam" id="PF00809">
    <property type="entry name" value="Pterin_bind"/>
    <property type="match status" value="1"/>
</dbReference>
<dbReference type="InterPro" id="IPR000489">
    <property type="entry name" value="Pterin-binding_dom"/>
</dbReference>
<dbReference type="PANTHER" id="PTHR20941:SF1">
    <property type="entry name" value="FOLIC ACID SYNTHESIS PROTEIN FOL1"/>
    <property type="match status" value="1"/>
</dbReference>
<keyword evidence="9 10" id="KW-0289">Folate biosynthesis</keyword>
<accession>A0ABW0ZES8</accession>
<dbReference type="RefSeq" id="WP_240769539.1">
    <property type="nucleotide sequence ID" value="NZ_JBHSNS010000003.1"/>
</dbReference>
<dbReference type="EC" id="2.5.1.15" evidence="5 10"/>
<name>A0ABW0ZES8_9ACTN</name>
<evidence type="ECO:0000256" key="9">
    <source>
        <dbReference type="ARBA" id="ARBA00022909"/>
    </source>
</evidence>
<dbReference type="InterPro" id="IPR006390">
    <property type="entry name" value="DHP_synth_dom"/>
</dbReference>
<sequence length="288" mass="30116">MTSRPLVMGVVNVTPDSFSDGGQHADPESAVAHGRRLLADGADILDVGGESTRPGATRPLVGEELDRVVPVIEALAADGALLSVDTMRAEVAARAVAAGARIVNDVSGGLADPEILDVVAETGATYVAMHWRAHSHHMQEFAEYDAQGGVVPAVRAELADRVAAIRAAGIADDRIVLDPGLGFAKHAHHNWELLRRLDVLAELGFPLLVGASRKTFLGRLLVDAGGAPRPVEGREAASVAVTTLLGVGAGRAPVWCVRVHDVRAHRDALAVAAQWAVPTADSEARDIL</sequence>
<comment type="pathway">
    <text evidence="3 10">Cofactor biosynthesis; tetrahydrofolate biosynthesis; 7,8-dihydrofolate from 2-amino-4-hydroxy-6-hydroxymethyl-7,8-dihydropteridine diphosphate and 4-aminobenzoate: step 1/2.</text>
</comment>
<dbReference type="PANTHER" id="PTHR20941">
    <property type="entry name" value="FOLATE SYNTHESIS PROTEINS"/>
    <property type="match status" value="1"/>
</dbReference>
<comment type="cofactor">
    <cofactor evidence="2 10">
        <name>Mg(2+)</name>
        <dbReference type="ChEBI" id="CHEBI:18420"/>
    </cofactor>
</comment>
<comment type="catalytic activity">
    <reaction evidence="1">
        <text>(7,8-dihydropterin-6-yl)methyl diphosphate + 4-aminobenzoate = 7,8-dihydropteroate + diphosphate</text>
        <dbReference type="Rhea" id="RHEA:19949"/>
        <dbReference type="ChEBI" id="CHEBI:17836"/>
        <dbReference type="ChEBI" id="CHEBI:17839"/>
        <dbReference type="ChEBI" id="CHEBI:33019"/>
        <dbReference type="ChEBI" id="CHEBI:72950"/>
        <dbReference type="EC" id="2.5.1.15"/>
    </reaction>
</comment>
<evidence type="ECO:0000256" key="3">
    <source>
        <dbReference type="ARBA" id="ARBA00004763"/>
    </source>
</evidence>
<organism evidence="12 13">
    <name type="scientific">Nocardioides vastitatis</name>
    <dbReference type="NCBI Taxonomy" id="2568655"/>
    <lineage>
        <taxon>Bacteria</taxon>
        <taxon>Bacillati</taxon>
        <taxon>Actinomycetota</taxon>
        <taxon>Actinomycetes</taxon>
        <taxon>Propionibacteriales</taxon>
        <taxon>Nocardioidaceae</taxon>
        <taxon>Nocardioides</taxon>
    </lineage>
</organism>
<evidence type="ECO:0000256" key="4">
    <source>
        <dbReference type="ARBA" id="ARBA00009503"/>
    </source>
</evidence>
<gene>
    <name evidence="12" type="primary">folP</name>
    <name evidence="12" type="ORF">ACFPQB_08850</name>
</gene>
<keyword evidence="7 10" id="KW-0479">Metal-binding</keyword>
<dbReference type="Proteomes" id="UP001596072">
    <property type="component" value="Unassembled WGS sequence"/>
</dbReference>
<dbReference type="InterPro" id="IPR011005">
    <property type="entry name" value="Dihydropteroate_synth-like_sf"/>
</dbReference>
<evidence type="ECO:0000313" key="13">
    <source>
        <dbReference type="Proteomes" id="UP001596072"/>
    </source>
</evidence>
<evidence type="ECO:0000256" key="1">
    <source>
        <dbReference type="ARBA" id="ARBA00000012"/>
    </source>
</evidence>
<proteinExistence type="inferred from homology"/>
<dbReference type="InterPro" id="IPR045031">
    <property type="entry name" value="DHP_synth-like"/>
</dbReference>
<evidence type="ECO:0000313" key="12">
    <source>
        <dbReference type="EMBL" id="MFC5729027.1"/>
    </source>
</evidence>
<reference evidence="13" key="1">
    <citation type="journal article" date="2019" name="Int. J. Syst. Evol. Microbiol.">
        <title>The Global Catalogue of Microorganisms (GCM) 10K type strain sequencing project: providing services to taxonomists for standard genome sequencing and annotation.</title>
        <authorList>
            <consortium name="The Broad Institute Genomics Platform"/>
            <consortium name="The Broad Institute Genome Sequencing Center for Infectious Disease"/>
            <person name="Wu L."/>
            <person name="Ma J."/>
        </authorList>
    </citation>
    <scope>NUCLEOTIDE SEQUENCE [LARGE SCALE GENOMIC DNA]</scope>
    <source>
        <strain evidence="13">YIM 94188</strain>
    </source>
</reference>
<dbReference type="GO" id="GO:0004156">
    <property type="term" value="F:dihydropteroate synthase activity"/>
    <property type="evidence" value="ECO:0007669"/>
    <property type="project" value="UniProtKB-EC"/>
</dbReference>
<dbReference type="EMBL" id="JBHSNS010000003">
    <property type="protein sequence ID" value="MFC5729027.1"/>
    <property type="molecule type" value="Genomic_DNA"/>
</dbReference>
<keyword evidence="6 10" id="KW-0808">Transferase</keyword>
<dbReference type="PROSITE" id="PS00792">
    <property type="entry name" value="DHPS_1"/>
    <property type="match status" value="1"/>
</dbReference>
<dbReference type="PROSITE" id="PS50972">
    <property type="entry name" value="PTERIN_BINDING"/>
    <property type="match status" value="1"/>
</dbReference>
<protein>
    <recommendedName>
        <fullName evidence="5 10">Dihydropteroate synthase</fullName>
        <shortName evidence="10">DHPS</shortName>
        <ecNumber evidence="5 10">2.5.1.15</ecNumber>
    </recommendedName>
    <alternativeName>
        <fullName evidence="10">Dihydropteroate pyrophosphorylase</fullName>
    </alternativeName>
</protein>
<dbReference type="SUPFAM" id="SSF51717">
    <property type="entry name" value="Dihydropteroate synthetase-like"/>
    <property type="match status" value="1"/>
</dbReference>
<evidence type="ECO:0000256" key="8">
    <source>
        <dbReference type="ARBA" id="ARBA00022842"/>
    </source>
</evidence>
<evidence type="ECO:0000256" key="10">
    <source>
        <dbReference type="RuleBase" id="RU361205"/>
    </source>
</evidence>
<evidence type="ECO:0000256" key="5">
    <source>
        <dbReference type="ARBA" id="ARBA00012458"/>
    </source>
</evidence>
<comment type="function">
    <text evidence="10">Catalyzes the condensation of para-aminobenzoate (pABA) with 6-hydroxymethyl-7,8-dihydropterin diphosphate (DHPt-PP) to form 7,8-dihydropteroate (H2Pte), the immediate precursor of folate derivatives.</text>
</comment>
<evidence type="ECO:0000256" key="2">
    <source>
        <dbReference type="ARBA" id="ARBA00001946"/>
    </source>
</evidence>